<protein>
    <recommendedName>
        <fullName evidence="4">LipA and NB-ARC domain protein</fullName>
    </recommendedName>
</protein>
<dbReference type="EMBL" id="JAPZBR010000008">
    <property type="protein sequence ID" value="KAJ5342928.1"/>
    <property type="molecule type" value="Genomic_DNA"/>
</dbReference>
<sequence>MSSYLKPEHLDPALRRKPVSNPNLRATARADHRDVTAGSCETLAPSTLPPSYADLYGPPPKTPRTPSPGLPPRPRTAGPPASPNPQTATSVQKAYTEARHFLGGLINHPTESNKHVTILRHSHGIVFYRGNTTSVSISIFSDAHLPADRTLWLQNRGWSGKTGMQVKSFLRLRDSWLDVTPGMPVRADQVPPNDERAWQRDIKKFRKKATTRPRNAHVLRETSVVRIPAEAGDGYFQLVLCQGPKKKVLGNSPVFRVLSASTAPSSIRGASLSTLPMEVGAMVLSVYANTAARTAAAPAAVAIQARVDRLAPSRVTKAVAQKVYTTSGAQNRIGGIINGHHGPIGQFQPNRLTPEIMSNEPVTVEVGPQPPFPMSFKARSQPAPPPSLRSEEDQPNLNLTKMPDWVTEQLRGYYFGWARFDAAANRGSAVSSWYPTILSVRAMDPLQAASVNLAQIAKRTVALRFLQNVPLQSERIEVLVLGYLRAEIPPPTGNTSKQLADAQAAAMEAAMLADVYDVTVVQETLAHPAWAAEHQTMDLQPNLNWVDRTQEGLANIITRGQKLAEKVPLHKVGVRSVTDEIRESQIAVNGFFIVR</sequence>
<dbReference type="Proteomes" id="UP001148299">
    <property type="component" value="Unassembled WGS sequence"/>
</dbReference>
<name>A0A9W9QRS6_PENBR</name>
<evidence type="ECO:0000313" key="2">
    <source>
        <dbReference type="EMBL" id="KAJ5342928.1"/>
    </source>
</evidence>
<feature type="compositionally biased region" description="Basic and acidic residues" evidence="1">
    <location>
        <begin position="1"/>
        <end position="14"/>
    </location>
</feature>
<feature type="region of interest" description="Disordered" evidence="1">
    <location>
        <begin position="1"/>
        <end position="91"/>
    </location>
</feature>
<evidence type="ECO:0008006" key="4">
    <source>
        <dbReference type="Google" id="ProtNLM"/>
    </source>
</evidence>
<reference evidence="2" key="2">
    <citation type="journal article" date="2023" name="IMA Fungus">
        <title>Comparative genomic study of the Penicillium genus elucidates a diverse pangenome and 15 lateral gene transfer events.</title>
        <authorList>
            <person name="Petersen C."/>
            <person name="Sorensen T."/>
            <person name="Nielsen M.R."/>
            <person name="Sondergaard T.E."/>
            <person name="Sorensen J.L."/>
            <person name="Fitzpatrick D.A."/>
            <person name="Frisvad J.C."/>
            <person name="Nielsen K.L."/>
        </authorList>
    </citation>
    <scope>NUCLEOTIDE SEQUENCE</scope>
    <source>
        <strain evidence="2">IBT 35675</strain>
    </source>
</reference>
<keyword evidence="3" id="KW-1185">Reference proteome</keyword>
<feature type="region of interest" description="Disordered" evidence="1">
    <location>
        <begin position="370"/>
        <end position="398"/>
    </location>
</feature>
<gene>
    <name evidence="2" type="ORF">N7541_012052</name>
</gene>
<evidence type="ECO:0000256" key="1">
    <source>
        <dbReference type="SAM" id="MobiDB-lite"/>
    </source>
</evidence>
<dbReference type="AlphaFoldDB" id="A0A9W9QRS6"/>
<reference evidence="2" key="1">
    <citation type="submission" date="2022-12" db="EMBL/GenBank/DDBJ databases">
        <authorList>
            <person name="Petersen C."/>
        </authorList>
    </citation>
    <scope>NUCLEOTIDE SEQUENCE</scope>
    <source>
        <strain evidence="2">IBT 35675</strain>
    </source>
</reference>
<proteinExistence type="predicted"/>
<evidence type="ECO:0000313" key="3">
    <source>
        <dbReference type="Proteomes" id="UP001148299"/>
    </source>
</evidence>
<comment type="caution">
    <text evidence="2">The sequence shown here is derived from an EMBL/GenBank/DDBJ whole genome shotgun (WGS) entry which is preliminary data.</text>
</comment>
<accession>A0A9W9QRS6</accession>
<organism evidence="2 3">
    <name type="scientific">Penicillium brevicompactum</name>
    <dbReference type="NCBI Taxonomy" id="5074"/>
    <lineage>
        <taxon>Eukaryota</taxon>
        <taxon>Fungi</taxon>
        <taxon>Dikarya</taxon>
        <taxon>Ascomycota</taxon>
        <taxon>Pezizomycotina</taxon>
        <taxon>Eurotiomycetes</taxon>
        <taxon>Eurotiomycetidae</taxon>
        <taxon>Eurotiales</taxon>
        <taxon>Aspergillaceae</taxon>
        <taxon>Penicillium</taxon>
    </lineage>
</organism>
<feature type="compositionally biased region" description="Pro residues" evidence="1">
    <location>
        <begin position="57"/>
        <end position="74"/>
    </location>
</feature>